<dbReference type="Proteomes" id="UP000092443">
    <property type="component" value="Unplaced"/>
</dbReference>
<dbReference type="Pfam" id="PF16002">
    <property type="entry name" value="Headcase"/>
    <property type="match status" value="1"/>
</dbReference>
<feature type="compositionally biased region" description="Low complexity" evidence="1">
    <location>
        <begin position="295"/>
        <end position="327"/>
    </location>
</feature>
<sequence length="782" mass="86619">MAPCRNQNSTGQQTQSLQEFSDYNKITSNYGSDTQLKSSFYDNSINVEELKSTSTSSSSSSSFPALITAFSTTDLTQRVEQQQLGNMSPMQTSTSNNNINNNNNNNNNHNHNNNNNNNNNNGNTVNTSNALTQHNLNSNINVDQFTQCCYPNGDCCKLDTSLIYLSDLSDCVKVLCNNENCSVGQYMHKECFESWEQQIMVSLKNMGGRARSWSDRQKVQNMWTKKGYDLIYKLCNCKCSRGHLRKDLEWTAPKALSFGNGQRLLNGAGSSVNDDDDKKNKSNNSNNKKKRKNNQKNTSNQQSQQQTQQQQANSITINGGSNISNNSLECGGQNNLMPAPNVGVIGSGLPQNQHQQQQSSITANDANTDMPANMVTSLNTILLNSHINTNASNILGLDIRPTRTNSISSGSNNSGSSSPSAISTYSSGIGSGGINTINADLTLCSPIQQQPQQQQQQQQHNLMQSSVASPLTKTILSGLSNLHNSVLLSNNNTNATNAIHNNNNNNSVSKCSSSALIIKPLHTPSSANQILSNGFKQLTLFEEQQLLLQQKLKEVELYSEKVRSTSGCNGIFSRRLDFSSFNLLPKTRLNSYQVKIEDEGNHGNDETRLFILSSLAQSQKSRVACIICEEPMLVFDRYPLVDGSFFLSPKQHSPDCIEVKYEGRAMFLTCVCMRCLDGTSTSRNISCRFCGEKWDGSNLVLGTMYAYDIFAAMPCCIERIKVIYQCNKCFKLLLHPQQRLNFYSDYSHCVTCPFCATQDTHFVKPLNYCYIKSLPGRLPAIA</sequence>
<feature type="compositionally biased region" description="Low complexity" evidence="1">
    <location>
        <begin position="96"/>
        <end position="123"/>
    </location>
</feature>
<dbReference type="Pfam" id="PF15353">
    <property type="entry name" value="HECA_N"/>
    <property type="match status" value="1"/>
</dbReference>
<dbReference type="InterPro" id="IPR054537">
    <property type="entry name" value="HECA_N"/>
</dbReference>
<evidence type="ECO:0000313" key="4">
    <source>
        <dbReference type="Proteomes" id="UP000092443"/>
    </source>
</evidence>
<dbReference type="KEGG" id="gfs:119634874"/>
<gene>
    <name evidence="5" type="primary">LOC119634874</name>
</gene>
<feature type="domain" description="Headcase N-terminal" evidence="2">
    <location>
        <begin position="147"/>
        <end position="250"/>
    </location>
</feature>
<name>A0A8U0WJ68_9MUSC</name>
<dbReference type="RefSeq" id="XP_037885212.1">
    <property type="nucleotide sequence ID" value="XM_038029284.1"/>
</dbReference>
<proteinExistence type="predicted"/>
<accession>A0A8U0WJ68</accession>
<evidence type="ECO:0000259" key="3">
    <source>
        <dbReference type="Pfam" id="PF16002"/>
    </source>
</evidence>
<dbReference type="PANTHER" id="PTHR13425">
    <property type="entry name" value="HEADCASE PROTEIN"/>
    <property type="match status" value="1"/>
</dbReference>
<dbReference type="InterPro" id="IPR031947">
    <property type="entry name" value="Headcase_mid"/>
</dbReference>
<dbReference type="PANTHER" id="PTHR13425:SF3">
    <property type="entry name" value="HEADCASE PROTEIN HOMOLOG"/>
    <property type="match status" value="1"/>
</dbReference>
<protein>
    <submittedName>
        <fullName evidence="5">Headcase protein-like isoform X1</fullName>
    </submittedName>
</protein>
<evidence type="ECO:0000259" key="2">
    <source>
        <dbReference type="Pfam" id="PF15353"/>
    </source>
</evidence>
<dbReference type="InterPro" id="IPR026066">
    <property type="entry name" value="Headcase"/>
</dbReference>
<feature type="region of interest" description="Disordered" evidence="1">
    <location>
        <begin position="262"/>
        <end position="367"/>
    </location>
</feature>
<feature type="region of interest" description="Disordered" evidence="1">
    <location>
        <begin position="85"/>
        <end position="129"/>
    </location>
</feature>
<evidence type="ECO:0000313" key="5">
    <source>
        <dbReference type="RefSeq" id="XP_037885212.1"/>
    </source>
</evidence>
<dbReference type="AlphaFoldDB" id="A0A8U0WJ68"/>
<dbReference type="GeneID" id="119634874"/>
<reference evidence="5" key="1">
    <citation type="submission" date="2025-08" db="UniProtKB">
        <authorList>
            <consortium name="RefSeq"/>
        </authorList>
    </citation>
    <scope>IDENTIFICATION</scope>
    <source>
        <tissue evidence="5">Whole body pupa</tissue>
    </source>
</reference>
<feature type="compositionally biased region" description="Polar residues" evidence="1">
    <location>
        <begin position="85"/>
        <end position="95"/>
    </location>
</feature>
<keyword evidence="4" id="KW-1185">Reference proteome</keyword>
<organism evidence="4 5">
    <name type="scientific">Glossina fuscipes</name>
    <dbReference type="NCBI Taxonomy" id="7396"/>
    <lineage>
        <taxon>Eukaryota</taxon>
        <taxon>Metazoa</taxon>
        <taxon>Ecdysozoa</taxon>
        <taxon>Arthropoda</taxon>
        <taxon>Hexapoda</taxon>
        <taxon>Insecta</taxon>
        <taxon>Pterygota</taxon>
        <taxon>Neoptera</taxon>
        <taxon>Endopterygota</taxon>
        <taxon>Diptera</taxon>
        <taxon>Brachycera</taxon>
        <taxon>Muscomorpha</taxon>
        <taxon>Hippoboscoidea</taxon>
        <taxon>Glossinidae</taxon>
        <taxon>Glossina</taxon>
    </lineage>
</organism>
<evidence type="ECO:0000256" key="1">
    <source>
        <dbReference type="SAM" id="MobiDB-lite"/>
    </source>
</evidence>
<feature type="domain" description="Headcase middle" evidence="3">
    <location>
        <begin position="563"/>
        <end position="766"/>
    </location>
</feature>